<evidence type="ECO:0000256" key="5">
    <source>
        <dbReference type="ARBA" id="ARBA00022676"/>
    </source>
</evidence>
<dbReference type="AlphaFoldDB" id="A0A8K0SBF4"/>
<keyword evidence="9 12" id="KW-1133">Transmembrane helix</keyword>
<evidence type="ECO:0000256" key="10">
    <source>
        <dbReference type="ARBA" id="ARBA00023136"/>
    </source>
</evidence>
<gene>
    <name evidence="13" type="ORF">BKA59DRAFT_498426</name>
</gene>
<feature type="transmembrane region" description="Helical" evidence="12">
    <location>
        <begin position="369"/>
        <end position="390"/>
    </location>
</feature>
<feature type="transmembrane region" description="Helical" evidence="12">
    <location>
        <begin position="247"/>
        <end position="269"/>
    </location>
</feature>
<evidence type="ECO:0000256" key="7">
    <source>
        <dbReference type="ARBA" id="ARBA00022692"/>
    </source>
</evidence>
<evidence type="ECO:0000256" key="9">
    <source>
        <dbReference type="ARBA" id="ARBA00022989"/>
    </source>
</evidence>
<evidence type="ECO:0000256" key="8">
    <source>
        <dbReference type="ARBA" id="ARBA00022824"/>
    </source>
</evidence>
<organism evidence="13 14">
    <name type="scientific">Fusarium tricinctum</name>
    <dbReference type="NCBI Taxonomy" id="61284"/>
    <lineage>
        <taxon>Eukaryota</taxon>
        <taxon>Fungi</taxon>
        <taxon>Dikarya</taxon>
        <taxon>Ascomycota</taxon>
        <taxon>Pezizomycotina</taxon>
        <taxon>Sordariomycetes</taxon>
        <taxon>Hypocreomycetidae</taxon>
        <taxon>Hypocreales</taxon>
        <taxon>Nectriaceae</taxon>
        <taxon>Fusarium</taxon>
        <taxon>Fusarium tricinctum species complex</taxon>
    </lineage>
</organism>
<dbReference type="UniPathway" id="UPA00196"/>
<accession>A0A8K0SBF4</accession>
<comment type="pathway">
    <text evidence="2">Glycolipid biosynthesis; glycosylphosphatidylinositol-anchor biosynthesis.</text>
</comment>
<evidence type="ECO:0000256" key="1">
    <source>
        <dbReference type="ARBA" id="ARBA00004477"/>
    </source>
</evidence>
<dbReference type="InterPro" id="IPR005599">
    <property type="entry name" value="GPI_mannosylTrfase"/>
</dbReference>
<feature type="transmembrane region" description="Helical" evidence="12">
    <location>
        <begin position="306"/>
        <end position="330"/>
    </location>
</feature>
<evidence type="ECO:0000256" key="12">
    <source>
        <dbReference type="RuleBase" id="RU363075"/>
    </source>
</evidence>
<dbReference type="GO" id="GO:0000026">
    <property type="term" value="F:alpha-1,2-mannosyltransferase activity"/>
    <property type="evidence" value="ECO:0007669"/>
    <property type="project" value="TreeGrafter"/>
</dbReference>
<proteinExistence type="inferred from homology"/>
<sequence length="613" mass="69326">MSSATVSRKVLDEARNQRNRSIFLRDIIVIRLINAWWIATFFQPDEFFQSLEPAWDLAFGSKSGAWLTWEWRHQLRTSLHPALFAGVYLIADFVSSHILPLGILRAVILVAAPRVFQAVIAGLGDWYTWQLAVSIYGANSNASFFALFLQLFNPWQWYCSTRTFSNSLEMTLTVMALYYWPWDLLGAAQMAKENPKPSPVLKSLWSLRASLCLAALAVVLRPTNTLIWATVVFFTLTRISFQGSSPLTLSTVMTLVREGVLCGSLILTISAASDRLYFGFWTFPAYNFLNFNLSKSLAVFYGRNPWHYYILQGLPLIGTTSLPFAIAALYKPGAFAASTTQSNMLKTLAYTVFTTIGALSVISHKEVRFIYPLLPALSVLAAPFAASFFTSQPSPTTNNPRPRPHLRNKHYLLAALGVNVFLAGYLSFFHQPAPLNVVTYLRREYERIHPDSVQLAQTSHFSSPPEKDEELFALFLMPCHSTPWRSHLVYPGLRAYALACEPPLHTEPNTPERENYRDEADRFYDSPIPFLTSELFSPAKPLSIPRYIVGFEGIEPWLQDFVKTQEAQSLGLTQIRPVWKGFNGLFNEDWRRAGKMIVWDTGVFENAPPAKNL</sequence>
<evidence type="ECO:0000256" key="4">
    <source>
        <dbReference type="ARBA" id="ARBA00022502"/>
    </source>
</evidence>
<feature type="transmembrane region" description="Helical" evidence="12">
    <location>
        <begin position="411"/>
        <end position="429"/>
    </location>
</feature>
<dbReference type="PANTHER" id="PTHR22760">
    <property type="entry name" value="GLYCOSYLTRANSFERASE"/>
    <property type="match status" value="1"/>
</dbReference>
<feature type="transmembrane region" description="Helical" evidence="12">
    <location>
        <begin position="342"/>
        <end position="363"/>
    </location>
</feature>
<dbReference type="OrthoDB" id="416834at2759"/>
<feature type="transmembrane region" description="Helical" evidence="12">
    <location>
        <begin position="21"/>
        <end position="39"/>
    </location>
</feature>
<dbReference type="GO" id="GO:0006506">
    <property type="term" value="P:GPI anchor biosynthetic process"/>
    <property type="evidence" value="ECO:0007669"/>
    <property type="project" value="UniProtKB-UniPathway"/>
</dbReference>
<comment type="subcellular location">
    <subcellularLocation>
        <location evidence="1 12">Endoplasmic reticulum membrane</location>
        <topology evidence="1 12">Multi-pass membrane protein</topology>
    </subcellularLocation>
</comment>
<keyword evidence="7 12" id="KW-0812">Transmembrane</keyword>
<dbReference type="EC" id="2.4.1.-" evidence="12"/>
<name>A0A8K0SBF4_9HYPO</name>
<evidence type="ECO:0000256" key="11">
    <source>
        <dbReference type="ARBA" id="ARBA00024708"/>
    </source>
</evidence>
<dbReference type="PANTHER" id="PTHR22760:SF4">
    <property type="entry name" value="GPI MANNOSYLTRANSFERASE 3"/>
    <property type="match status" value="1"/>
</dbReference>
<feature type="transmembrane region" description="Helical" evidence="12">
    <location>
        <begin position="276"/>
        <end position="294"/>
    </location>
</feature>
<keyword evidence="4" id="KW-0337">GPI-anchor biosynthesis</keyword>
<comment type="similarity">
    <text evidence="3">Belongs to the glycosyltransferase 22 family. PIGB subfamily.</text>
</comment>
<keyword evidence="5 12" id="KW-0328">Glycosyltransferase</keyword>
<evidence type="ECO:0000256" key="3">
    <source>
        <dbReference type="ARBA" id="ARBA00006065"/>
    </source>
</evidence>
<keyword evidence="14" id="KW-1185">Reference proteome</keyword>
<reference evidence="13" key="1">
    <citation type="journal article" date="2021" name="Nat. Commun.">
        <title>Genetic determinants of endophytism in the Arabidopsis root mycobiome.</title>
        <authorList>
            <person name="Mesny F."/>
            <person name="Miyauchi S."/>
            <person name="Thiergart T."/>
            <person name="Pickel B."/>
            <person name="Atanasova L."/>
            <person name="Karlsson M."/>
            <person name="Huettel B."/>
            <person name="Barry K.W."/>
            <person name="Haridas S."/>
            <person name="Chen C."/>
            <person name="Bauer D."/>
            <person name="Andreopoulos W."/>
            <person name="Pangilinan J."/>
            <person name="LaButti K."/>
            <person name="Riley R."/>
            <person name="Lipzen A."/>
            <person name="Clum A."/>
            <person name="Drula E."/>
            <person name="Henrissat B."/>
            <person name="Kohler A."/>
            <person name="Grigoriev I.V."/>
            <person name="Martin F.M."/>
            <person name="Hacquard S."/>
        </authorList>
    </citation>
    <scope>NUCLEOTIDE SEQUENCE</scope>
    <source>
        <strain evidence="13">MPI-SDFR-AT-0068</strain>
    </source>
</reference>
<evidence type="ECO:0000313" key="13">
    <source>
        <dbReference type="EMBL" id="KAH7263229.1"/>
    </source>
</evidence>
<keyword evidence="8 12" id="KW-0256">Endoplasmic reticulum</keyword>
<feature type="transmembrane region" description="Helical" evidence="12">
    <location>
        <begin position="79"/>
        <end position="99"/>
    </location>
</feature>
<dbReference type="GO" id="GO:0005789">
    <property type="term" value="C:endoplasmic reticulum membrane"/>
    <property type="evidence" value="ECO:0007669"/>
    <property type="project" value="UniProtKB-SubCell"/>
</dbReference>
<dbReference type="Proteomes" id="UP000813427">
    <property type="component" value="Unassembled WGS sequence"/>
</dbReference>
<dbReference type="EMBL" id="JAGPXF010000001">
    <property type="protein sequence ID" value="KAH7263229.1"/>
    <property type="molecule type" value="Genomic_DNA"/>
</dbReference>
<dbReference type="Pfam" id="PF03901">
    <property type="entry name" value="Glyco_transf_22"/>
    <property type="match status" value="1"/>
</dbReference>
<comment type="function">
    <text evidence="11">Mannosyltransferase involved in glycosylphosphatidylinositol-anchor biosynthesis. Transfers the third mannose to Man2-GlcN-acyl-PI during GPI precursor assembly.</text>
</comment>
<evidence type="ECO:0000313" key="14">
    <source>
        <dbReference type="Proteomes" id="UP000813427"/>
    </source>
</evidence>
<evidence type="ECO:0000256" key="2">
    <source>
        <dbReference type="ARBA" id="ARBA00004687"/>
    </source>
</evidence>
<keyword evidence="6" id="KW-0808">Transferase</keyword>
<comment type="caution">
    <text evidence="13">The sequence shown here is derived from an EMBL/GenBank/DDBJ whole genome shotgun (WGS) entry which is preliminary data.</text>
</comment>
<keyword evidence="10 12" id="KW-0472">Membrane</keyword>
<protein>
    <recommendedName>
        <fullName evidence="12">Mannosyltransferase</fullName>
        <ecNumber evidence="12">2.4.1.-</ecNumber>
    </recommendedName>
</protein>
<evidence type="ECO:0000256" key="6">
    <source>
        <dbReference type="ARBA" id="ARBA00022679"/>
    </source>
</evidence>